<proteinExistence type="predicted"/>
<dbReference type="PROSITE" id="PS50089">
    <property type="entry name" value="ZF_RING_2"/>
    <property type="match status" value="1"/>
</dbReference>
<dbReference type="PANTHER" id="PTHR47035:SF3">
    <property type="entry name" value="OS11G0150450 PROTEIN"/>
    <property type="match status" value="1"/>
</dbReference>
<feature type="region of interest" description="Disordered" evidence="2">
    <location>
        <begin position="157"/>
        <end position="186"/>
    </location>
</feature>
<keyword evidence="6" id="KW-1185">Reference proteome</keyword>
<dbReference type="AlphaFoldDB" id="A0A8T0PLY2"/>
<gene>
    <name evidence="5" type="ORF">PVAP13_8KG028753</name>
</gene>
<dbReference type="Proteomes" id="UP000823388">
    <property type="component" value="Chromosome 8K"/>
</dbReference>
<keyword evidence="3" id="KW-1133">Transmembrane helix</keyword>
<dbReference type="InterPro" id="IPR053070">
    <property type="entry name" value="RING-type_E3_ubiquitin-ligase"/>
</dbReference>
<accession>A0A8T0PLY2</accession>
<evidence type="ECO:0000256" key="2">
    <source>
        <dbReference type="SAM" id="MobiDB-lite"/>
    </source>
</evidence>
<dbReference type="InterPro" id="IPR013083">
    <property type="entry name" value="Znf_RING/FYVE/PHD"/>
</dbReference>
<sequence>MGSGVSSSMALALAGFCCSVLLIAFVCSRLACALLRRRRSRSRRAPPLPHYYPFAAARHPAGPGAGAGGGGGLDPAAVAAFPTRTLATTAGDGPRGSGCSSDADSQCIICLAEYEEKDVLRVLPYCGHDFHMACIDLWLEQNSTCPVCRISLVDNPDSEHTAPPPLPSVAAISPPSSTESSRSDPCRCLFVSTGHSSRAS</sequence>
<dbReference type="CDD" id="cd16461">
    <property type="entry name" value="RING-H2_EL5-like"/>
    <property type="match status" value="1"/>
</dbReference>
<keyword evidence="1" id="KW-0862">Zinc</keyword>
<dbReference type="GO" id="GO:0008270">
    <property type="term" value="F:zinc ion binding"/>
    <property type="evidence" value="ECO:0007669"/>
    <property type="project" value="UniProtKB-KW"/>
</dbReference>
<keyword evidence="1" id="KW-0863">Zinc-finger</keyword>
<protein>
    <recommendedName>
        <fullName evidence="4">RING-type domain-containing protein</fullName>
    </recommendedName>
</protein>
<keyword evidence="3" id="KW-0472">Membrane</keyword>
<dbReference type="InterPro" id="IPR001841">
    <property type="entry name" value="Znf_RING"/>
</dbReference>
<keyword evidence="3" id="KW-0812">Transmembrane</keyword>
<evidence type="ECO:0000259" key="4">
    <source>
        <dbReference type="PROSITE" id="PS50089"/>
    </source>
</evidence>
<dbReference type="EMBL" id="CM029051">
    <property type="protein sequence ID" value="KAG2560076.1"/>
    <property type="molecule type" value="Genomic_DNA"/>
</dbReference>
<organism evidence="5 6">
    <name type="scientific">Panicum virgatum</name>
    <name type="common">Blackwell switchgrass</name>
    <dbReference type="NCBI Taxonomy" id="38727"/>
    <lineage>
        <taxon>Eukaryota</taxon>
        <taxon>Viridiplantae</taxon>
        <taxon>Streptophyta</taxon>
        <taxon>Embryophyta</taxon>
        <taxon>Tracheophyta</taxon>
        <taxon>Spermatophyta</taxon>
        <taxon>Magnoliopsida</taxon>
        <taxon>Liliopsida</taxon>
        <taxon>Poales</taxon>
        <taxon>Poaceae</taxon>
        <taxon>PACMAD clade</taxon>
        <taxon>Panicoideae</taxon>
        <taxon>Panicodae</taxon>
        <taxon>Paniceae</taxon>
        <taxon>Panicinae</taxon>
        <taxon>Panicum</taxon>
        <taxon>Panicum sect. Hiantes</taxon>
    </lineage>
</organism>
<dbReference type="Gene3D" id="3.30.40.10">
    <property type="entry name" value="Zinc/RING finger domain, C3HC4 (zinc finger)"/>
    <property type="match status" value="1"/>
</dbReference>
<name>A0A8T0PLY2_PANVG</name>
<feature type="transmembrane region" description="Helical" evidence="3">
    <location>
        <begin position="12"/>
        <end position="35"/>
    </location>
</feature>
<dbReference type="SUPFAM" id="SSF57850">
    <property type="entry name" value="RING/U-box"/>
    <property type="match status" value="1"/>
</dbReference>
<evidence type="ECO:0000256" key="3">
    <source>
        <dbReference type="SAM" id="Phobius"/>
    </source>
</evidence>
<dbReference type="SMART" id="SM00184">
    <property type="entry name" value="RING"/>
    <property type="match status" value="1"/>
</dbReference>
<dbReference type="PANTHER" id="PTHR47035">
    <property type="entry name" value="OS11G0150450 PROTEIN"/>
    <property type="match status" value="1"/>
</dbReference>
<comment type="caution">
    <text evidence="5">The sequence shown here is derived from an EMBL/GenBank/DDBJ whole genome shotgun (WGS) entry which is preliminary data.</text>
</comment>
<keyword evidence="1" id="KW-0479">Metal-binding</keyword>
<dbReference type="Pfam" id="PF13639">
    <property type="entry name" value="zf-RING_2"/>
    <property type="match status" value="1"/>
</dbReference>
<evidence type="ECO:0000313" key="6">
    <source>
        <dbReference type="Proteomes" id="UP000823388"/>
    </source>
</evidence>
<feature type="domain" description="RING-type" evidence="4">
    <location>
        <begin position="107"/>
        <end position="149"/>
    </location>
</feature>
<evidence type="ECO:0000256" key="1">
    <source>
        <dbReference type="PROSITE-ProRule" id="PRU00175"/>
    </source>
</evidence>
<evidence type="ECO:0000313" key="5">
    <source>
        <dbReference type="EMBL" id="KAG2560076.1"/>
    </source>
</evidence>
<reference evidence="5" key="1">
    <citation type="submission" date="2020-05" db="EMBL/GenBank/DDBJ databases">
        <title>WGS assembly of Panicum virgatum.</title>
        <authorList>
            <person name="Lovell J.T."/>
            <person name="Jenkins J."/>
            <person name="Shu S."/>
            <person name="Juenger T.E."/>
            <person name="Schmutz J."/>
        </authorList>
    </citation>
    <scope>NUCLEOTIDE SEQUENCE</scope>
    <source>
        <strain evidence="5">AP13</strain>
    </source>
</reference>